<gene>
    <name evidence="1" type="ORF">A2758_00145</name>
</gene>
<evidence type="ECO:0000313" key="1">
    <source>
        <dbReference type="EMBL" id="OHA91675.1"/>
    </source>
</evidence>
<evidence type="ECO:0000313" key="2">
    <source>
        <dbReference type="Proteomes" id="UP000178612"/>
    </source>
</evidence>
<dbReference type="EMBL" id="MHVJ01000011">
    <property type="protein sequence ID" value="OHA91675.1"/>
    <property type="molecule type" value="Genomic_DNA"/>
</dbReference>
<protein>
    <submittedName>
        <fullName evidence="1">Uncharacterized protein</fullName>
    </submittedName>
</protein>
<reference evidence="1 2" key="1">
    <citation type="journal article" date="2016" name="Nat. Commun.">
        <title>Thousands of microbial genomes shed light on interconnected biogeochemical processes in an aquifer system.</title>
        <authorList>
            <person name="Anantharaman K."/>
            <person name="Brown C.T."/>
            <person name="Hug L.A."/>
            <person name="Sharon I."/>
            <person name="Castelle C.J."/>
            <person name="Probst A.J."/>
            <person name="Thomas B.C."/>
            <person name="Singh A."/>
            <person name="Wilkins M.J."/>
            <person name="Karaoz U."/>
            <person name="Brodie E.L."/>
            <person name="Williams K.H."/>
            <person name="Hubbard S.S."/>
            <person name="Banfield J.F."/>
        </authorList>
    </citation>
    <scope>NUCLEOTIDE SEQUENCE [LARGE SCALE GENOMIC DNA]</scope>
</reference>
<accession>A0A1G2T314</accession>
<comment type="caution">
    <text evidence="1">The sequence shown here is derived from an EMBL/GenBank/DDBJ whole genome shotgun (WGS) entry which is preliminary data.</text>
</comment>
<dbReference type="Proteomes" id="UP000178612">
    <property type="component" value="Unassembled WGS sequence"/>
</dbReference>
<name>A0A1G2T314_9BACT</name>
<dbReference type="AlphaFoldDB" id="A0A1G2T314"/>
<sequence>MGTLTSPGTITSSSKSAGIGYATGAGCAVTQDTNRTTGVTCTGVSGAITTHNASLAAEATAKFTVTNTSVAVGDVVVVSQRSGSDGGGTLVEVTTVAAGSFQIAVHNGNVAAGTAETGAIIINFAVIKAVSN</sequence>
<organism evidence="1 2">
    <name type="scientific">Candidatus Zambryskibacteria bacterium RIFCSPHIGHO2_01_FULL_49_18</name>
    <dbReference type="NCBI Taxonomy" id="1802740"/>
    <lineage>
        <taxon>Bacteria</taxon>
        <taxon>Candidatus Zambryskiibacteriota</taxon>
    </lineage>
</organism>
<proteinExistence type="predicted"/>